<name>A0A5N6U3Y7_ASPAV</name>
<gene>
    <name evidence="10" type="ORF">BDV25DRAFT_169170</name>
</gene>
<dbReference type="Proteomes" id="UP000325780">
    <property type="component" value="Unassembled WGS sequence"/>
</dbReference>
<evidence type="ECO:0000256" key="8">
    <source>
        <dbReference type="ARBA" id="ARBA00073730"/>
    </source>
</evidence>
<reference evidence="10 11" key="1">
    <citation type="submission" date="2019-04" db="EMBL/GenBank/DDBJ databases">
        <title>Friends and foes A comparative genomics study of 23 Aspergillus species from section Flavi.</title>
        <authorList>
            <consortium name="DOE Joint Genome Institute"/>
            <person name="Kjaerbolling I."/>
            <person name="Vesth T."/>
            <person name="Frisvad J.C."/>
            <person name="Nybo J.L."/>
            <person name="Theobald S."/>
            <person name="Kildgaard S."/>
            <person name="Isbrandt T."/>
            <person name="Kuo A."/>
            <person name="Sato A."/>
            <person name="Lyhne E.K."/>
            <person name="Kogle M.E."/>
            <person name="Wiebenga A."/>
            <person name="Kun R.S."/>
            <person name="Lubbers R.J."/>
            <person name="Makela M.R."/>
            <person name="Barry K."/>
            <person name="Chovatia M."/>
            <person name="Clum A."/>
            <person name="Daum C."/>
            <person name="Haridas S."/>
            <person name="He G."/>
            <person name="LaButti K."/>
            <person name="Lipzen A."/>
            <person name="Mondo S."/>
            <person name="Riley R."/>
            <person name="Salamov A."/>
            <person name="Simmons B.A."/>
            <person name="Magnuson J.K."/>
            <person name="Henrissat B."/>
            <person name="Mortensen U.H."/>
            <person name="Larsen T.O."/>
            <person name="Devries R.P."/>
            <person name="Grigoriev I.V."/>
            <person name="Machida M."/>
            <person name="Baker S.E."/>
            <person name="Andersen M.R."/>
        </authorList>
    </citation>
    <scope>NUCLEOTIDE SEQUENCE [LARGE SCALE GENOMIC DNA]</scope>
    <source>
        <strain evidence="10 11">IBT 18842</strain>
    </source>
</reference>
<dbReference type="GO" id="GO:0004575">
    <property type="term" value="F:sucrose alpha-glucosidase activity"/>
    <property type="evidence" value="ECO:0007669"/>
    <property type="project" value="TreeGrafter"/>
</dbReference>
<dbReference type="FunFam" id="2.60.40.1180:FF:000007">
    <property type="entry name" value="Sucrose isomerase"/>
    <property type="match status" value="1"/>
</dbReference>
<dbReference type="OrthoDB" id="1740265at2759"/>
<dbReference type="FunFam" id="3.20.20.80:FF:000064">
    <property type="entry name" value="Oligo-1,6-glucosidase"/>
    <property type="match status" value="1"/>
</dbReference>
<dbReference type="PANTHER" id="PTHR10357">
    <property type="entry name" value="ALPHA-AMYLASE FAMILY MEMBER"/>
    <property type="match status" value="1"/>
</dbReference>
<dbReference type="GO" id="GO:0033934">
    <property type="term" value="F:glucan 1,4-alpha-maltotriohydrolase activity"/>
    <property type="evidence" value="ECO:0007669"/>
    <property type="project" value="TreeGrafter"/>
</dbReference>
<dbReference type="SMART" id="SM00642">
    <property type="entry name" value="Aamy"/>
    <property type="match status" value="1"/>
</dbReference>
<dbReference type="InterPro" id="IPR017853">
    <property type="entry name" value="GH"/>
</dbReference>
<keyword evidence="6" id="KW-0462">Maltose metabolism</keyword>
<dbReference type="SUPFAM" id="SSF51011">
    <property type="entry name" value="Glycosyl hydrolase domain"/>
    <property type="match status" value="1"/>
</dbReference>
<evidence type="ECO:0000259" key="9">
    <source>
        <dbReference type="SMART" id="SM00642"/>
    </source>
</evidence>
<evidence type="ECO:0000256" key="7">
    <source>
        <dbReference type="ARBA" id="ARBA00041343"/>
    </source>
</evidence>
<dbReference type="FunFam" id="3.90.400.10:FF:000003">
    <property type="entry name" value="Probable alpha-glucosidase (Maltase)"/>
    <property type="match status" value="1"/>
</dbReference>
<dbReference type="CDD" id="cd11333">
    <property type="entry name" value="AmyAc_SI_OligoGlu_DGase"/>
    <property type="match status" value="1"/>
</dbReference>
<keyword evidence="5" id="KW-0326">Glycosidase</keyword>
<evidence type="ECO:0000256" key="5">
    <source>
        <dbReference type="ARBA" id="ARBA00023295"/>
    </source>
</evidence>
<sequence>MSPHAVQIVPTGTNNWWKEATIYQVYPASFKDSNGDGWGDIPGLISKIPYLHSLGVDVVWLSPMYDSPMHDMGYDVSDYEKVLPAYGTVEDVEKLVHACHERGMKLILDLVINHTSDQHKWFQESRSSKDNDKRDWYFWRPPRYDAYGNRLPPTNYRGYFAGSTWTWDEHTQEYYLHLYAKEQPDLNWDNPAARKAIYDSAVRFWLDKGVDGFRVDTVNKYSKHTSFPDAPITDPKSYIQPAIQMWCNGPRIHEFLREMYDETLQPYGDVVTIGELANTPDPQHVLKYVSASAKQLSMVFHLDIGHIGMGDSLEDKYIFRPWKLTEMKSIVTKWQSFIEGTDGWTTAFCENHDNGRSVSRFGSDAPEYRERSAKMLALMMVAMTGTLFLYQGQEIGMINAPRDWPVDEYKDIEGRGYYEEAQRQVDAGIDPTRKDRIMNGLGILARDHARLPMQWDDTPHAGFTTGTPWMRLHDLYKEINVQQQESDADSVLTFWKTVLRLRKEYRELFIHGAFEILDFDNQNTFCFIKSREGRMALVALNFTSEEQPFTQVAMTGKMKLLVSNYTDTLSEELQPFEGRIYISEEQI</sequence>
<protein>
    <recommendedName>
        <fullName evidence="8">Alpha-glucosidase</fullName>
        <ecNumber evidence="3">3.2.1.20</ecNumber>
    </recommendedName>
    <alternativeName>
        <fullName evidence="7">Maltase</fullName>
    </alternativeName>
</protein>
<dbReference type="EMBL" id="ML742041">
    <property type="protein sequence ID" value="KAE8153284.1"/>
    <property type="molecule type" value="Genomic_DNA"/>
</dbReference>
<dbReference type="PANTHER" id="PTHR10357:SF222">
    <property type="entry name" value="MALTASE MALT (AFU_ORTHOLOGUE AFUA_8G07070)"/>
    <property type="match status" value="1"/>
</dbReference>
<feature type="domain" description="Glycosyl hydrolase family 13 catalytic" evidence="9">
    <location>
        <begin position="24"/>
        <end position="433"/>
    </location>
</feature>
<dbReference type="GO" id="GO:0004558">
    <property type="term" value="F:alpha-1,4-glucosidase activity"/>
    <property type="evidence" value="ECO:0007669"/>
    <property type="project" value="UniProtKB-EC"/>
</dbReference>
<evidence type="ECO:0000256" key="3">
    <source>
        <dbReference type="ARBA" id="ARBA00012741"/>
    </source>
</evidence>
<evidence type="ECO:0000313" key="11">
    <source>
        <dbReference type="Proteomes" id="UP000325780"/>
    </source>
</evidence>
<evidence type="ECO:0000313" key="10">
    <source>
        <dbReference type="EMBL" id="KAE8153284.1"/>
    </source>
</evidence>
<dbReference type="Gene3D" id="2.60.40.1180">
    <property type="entry name" value="Golgi alpha-mannosidase II"/>
    <property type="match status" value="1"/>
</dbReference>
<dbReference type="FunFam" id="3.20.20.80:FF:000087">
    <property type="entry name" value="Oligo-1,6-glucosidase IMA1"/>
    <property type="match status" value="1"/>
</dbReference>
<dbReference type="GO" id="GO:0005987">
    <property type="term" value="P:sucrose catabolic process"/>
    <property type="evidence" value="ECO:0007669"/>
    <property type="project" value="TreeGrafter"/>
</dbReference>
<evidence type="ECO:0000256" key="6">
    <source>
        <dbReference type="ARBA" id="ARBA00026248"/>
    </source>
</evidence>
<dbReference type="InterPro" id="IPR006047">
    <property type="entry name" value="GH13_cat_dom"/>
</dbReference>
<proteinExistence type="inferred from homology"/>
<accession>A0A5N6U3Y7</accession>
<dbReference type="GO" id="GO:0000025">
    <property type="term" value="P:maltose catabolic process"/>
    <property type="evidence" value="ECO:0007669"/>
    <property type="project" value="TreeGrafter"/>
</dbReference>
<dbReference type="Gene3D" id="3.20.20.80">
    <property type="entry name" value="Glycosidases"/>
    <property type="match status" value="1"/>
</dbReference>
<keyword evidence="11" id="KW-1185">Reference proteome</keyword>
<dbReference type="InterPro" id="IPR013780">
    <property type="entry name" value="Glyco_hydro_b"/>
</dbReference>
<organism evidence="10 11">
    <name type="scientific">Aspergillus avenaceus</name>
    <dbReference type="NCBI Taxonomy" id="36643"/>
    <lineage>
        <taxon>Eukaryota</taxon>
        <taxon>Fungi</taxon>
        <taxon>Dikarya</taxon>
        <taxon>Ascomycota</taxon>
        <taxon>Pezizomycotina</taxon>
        <taxon>Eurotiomycetes</taxon>
        <taxon>Eurotiomycetidae</taxon>
        <taxon>Eurotiales</taxon>
        <taxon>Aspergillaceae</taxon>
        <taxon>Aspergillus</taxon>
        <taxon>Aspergillus subgen. Circumdati</taxon>
    </lineage>
</organism>
<comment type="similarity">
    <text evidence="2">Belongs to the glycosyl hydrolase 13 family.</text>
</comment>
<dbReference type="AlphaFoldDB" id="A0A5N6U3Y7"/>
<dbReference type="GO" id="GO:0004574">
    <property type="term" value="F:oligo-1,6-glucosidase activity"/>
    <property type="evidence" value="ECO:0007669"/>
    <property type="project" value="TreeGrafter"/>
</dbReference>
<comment type="catalytic activity">
    <reaction evidence="1">
        <text>Hydrolysis of terminal, non-reducing (1-&gt;4)-linked alpha-D-glucose residues with release of alpha-D-glucose.</text>
        <dbReference type="EC" id="3.2.1.20"/>
    </reaction>
</comment>
<dbReference type="EC" id="3.2.1.20" evidence="3"/>
<dbReference type="InterPro" id="IPR045857">
    <property type="entry name" value="O16G_dom_2"/>
</dbReference>
<dbReference type="GO" id="GO:0004556">
    <property type="term" value="F:alpha-amylase activity"/>
    <property type="evidence" value="ECO:0007669"/>
    <property type="project" value="TreeGrafter"/>
</dbReference>
<evidence type="ECO:0000256" key="4">
    <source>
        <dbReference type="ARBA" id="ARBA00022801"/>
    </source>
</evidence>
<keyword evidence="4 10" id="KW-0378">Hydrolase</keyword>
<dbReference type="Gene3D" id="3.90.400.10">
    <property type="entry name" value="Oligo-1,6-glucosidase, Domain 2"/>
    <property type="match status" value="1"/>
</dbReference>
<evidence type="ECO:0000256" key="1">
    <source>
        <dbReference type="ARBA" id="ARBA00001657"/>
    </source>
</evidence>
<dbReference type="SUPFAM" id="SSF51445">
    <property type="entry name" value="(Trans)glycosidases"/>
    <property type="match status" value="1"/>
</dbReference>
<dbReference type="Pfam" id="PF00128">
    <property type="entry name" value="Alpha-amylase"/>
    <property type="match status" value="1"/>
</dbReference>
<evidence type="ECO:0000256" key="2">
    <source>
        <dbReference type="ARBA" id="ARBA00008061"/>
    </source>
</evidence>